<name>A0A125W1X4_ENTFL</name>
<dbReference type="Proteomes" id="UP000004846">
    <property type="component" value="Unassembled WGS sequence"/>
</dbReference>
<evidence type="ECO:0000259" key="4">
    <source>
        <dbReference type="SMART" id="SM00967"/>
    </source>
</evidence>
<dbReference type="PANTHER" id="PTHR43191">
    <property type="entry name" value="RRNA METHYLTRANSFERASE 3"/>
    <property type="match status" value="1"/>
</dbReference>
<dbReference type="Gene3D" id="3.30.1330.30">
    <property type="match status" value="1"/>
</dbReference>
<evidence type="ECO:0000256" key="3">
    <source>
        <dbReference type="ARBA" id="ARBA00022679"/>
    </source>
</evidence>
<dbReference type="InterPro" id="IPR029064">
    <property type="entry name" value="Ribosomal_eL30-like_sf"/>
</dbReference>
<protein>
    <submittedName>
        <fullName evidence="5">RNA methyltransferase, TrmH family</fullName>
    </submittedName>
</protein>
<keyword evidence="3 5" id="KW-0808">Transferase</keyword>
<gene>
    <name evidence="5" type="ORF">HMPREF9498_02932</name>
</gene>
<dbReference type="Pfam" id="PF00588">
    <property type="entry name" value="SpoU_methylase"/>
    <property type="match status" value="1"/>
</dbReference>
<dbReference type="InterPro" id="IPR013123">
    <property type="entry name" value="SpoU_subst-bd"/>
</dbReference>
<organism evidence="5 6">
    <name type="scientific">Enterococcus faecalis TX4248</name>
    <dbReference type="NCBI Taxonomy" id="749495"/>
    <lineage>
        <taxon>Bacteria</taxon>
        <taxon>Bacillati</taxon>
        <taxon>Bacillota</taxon>
        <taxon>Bacilli</taxon>
        <taxon>Lactobacillales</taxon>
        <taxon>Enterococcaceae</taxon>
        <taxon>Enterococcus</taxon>
    </lineage>
</organism>
<reference evidence="6" key="1">
    <citation type="submission" date="2010-07" db="EMBL/GenBank/DDBJ databases">
        <authorList>
            <person name="Weinstock G."/>
            <person name="Sodergren E."/>
            <person name="Clifton S."/>
            <person name="Fulton L."/>
            <person name="Fulton B."/>
            <person name="Courtney L."/>
            <person name="Fronick C."/>
            <person name="Harrison M."/>
            <person name="Strong C."/>
            <person name="Farmer C."/>
            <person name="Delahaunty K."/>
            <person name="Markovic C."/>
            <person name="Hall O."/>
            <person name="Minx P."/>
            <person name="Tomlinson C."/>
            <person name="Mitreva M."/>
            <person name="Hou S."/>
            <person name="Chen J."/>
            <person name="Wollam A."/>
            <person name="Pepin K.H."/>
            <person name="Johnson M."/>
            <person name="Bhonagiri V."/>
            <person name="Zhang X."/>
            <person name="Suruliraj S."/>
            <person name="Warren W."/>
            <person name="Chinwalla A."/>
            <person name="Mardis E.R."/>
            <person name="Wilson R.K."/>
        </authorList>
    </citation>
    <scope>NUCLEOTIDE SEQUENCE [LARGE SCALE GENOMIC DNA]</scope>
    <source>
        <strain evidence="6">TX4248</strain>
    </source>
</reference>
<accession>A0A125W1X4</accession>
<dbReference type="InterPro" id="IPR051259">
    <property type="entry name" value="rRNA_Methyltransferase"/>
</dbReference>
<dbReference type="SUPFAM" id="SSF75217">
    <property type="entry name" value="alpha/beta knot"/>
    <property type="match status" value="1"/>
</dbReference>
<evidence type="ECO:0000313" key="6">
    <source>
        <dbReference type="Proteomes" id="UP000004846"/>
    </source>
</evidence>
<dbReference type="EMBL" id="AEBR01000106">
    <property type="protein sequence ID" value="EFM81400.1"/>
    <property type="molecule type" value="Genomic_DNA"/>
</dbReference>
<dbReference type="InterPro" id="IPR053888">
    <property type="entry name" value="MRM3-like_sub_bind"/>
</dbReference>
<dbReference type="CDD" id="cd18095">
    <property type="entry name" value="SpoU-like_rRNA-MTase"/>
    <property type="match status" value="1"/>
</dbReference>
<dbReference type="GO" id="GO:0005737">
    <property type="term" value="C:cytoplasm"/>
    <property type="evidence" value="ECO:0007669"/>
    <property type="project" value="UniProtKB-ARBA"/>
</dbReference>
<dbReference type="GO" id="GO:0032259">
    <property type="term" value="P:methylation"/>
    <property type="evidence" value="ECO:0007669"/>
    <property type="project" value="UniProtKB-KW"/>
</dbReference>
<dbReference type="InterPro" id="IPR001537">
    <property type="entry name" value="SpoU_MeTrfase"/>
</dbReference>
<dbReference type="GO" id="GO:0008173">
    <property type="term" value="F:RNA methyltransferase activity"/>
    <property type="evidence" value="ECO:0007669"/>
    <property type="project" value="InterPro"/>
</dbReference>
<dbReference type="InterPro" id="IPR029028">
    <property type="entry name" value="Alpha/beta_knot_MTases"/>
</dbReference>
<dbReference type="AlphaFoldDB" id="A0A125W1X4"/>
<dbReference type="RefSeq" id="WP_002356757.1">
    <property type="nucleotide sequence ID" value="NZ_GL454487.1"/>
</dbReference>
<evidence type="ECO:0000313" key="5">
    <source>
        <dbReference type="EMBL" id="EFM81400.1"/>
    </source>
</evidence>
<evidence type="ECO:0000256" key="2">
    <source>
        <dbReference type="ARBA" id="ARBA00022603"/>
    </source>
</evidence>
<dbReference type="InterPro" id="IPR029026">
    <property type="entry name" value="tRNA_m1G_MTases_N"/>
</dbReference>
<sequence>MKEITSTKNNQLKEWKKLHKKKYREELNQYIIEGFHLVEEAVKANADVQWILFNQRGQQEWGTWLAEQETEKLIFVSDEVLNSLSELPTSQGILAIVTLETQQEQSLSFKGGWLLLDNIQDPGNVGTMIRTADAAGLAGVILGKGTADIYNTKVLRSMQGSHYHLPVLQRELTEVVQAFKKQGLPVFGTELNEAAIAYYEQEAVENYALILGNEGSGVSPELLAETTKNLYIPMKGQAESLNVAIAAGVLMFYFENNQ</sequence>
<dbReference type="GO" id="GO:0006396">
    <property type="term" value="P:RNA processing"/>
    <property type="evidence" value="ECO:0007669"/>
    <property type="project" value="InterPro"/>
</dbReference>
<dbReference type="Gene3D" id="3.40.1280.10">
    <property type="match status" value="1"/>
</dbReference>
<dbReference type="SMART" id="SM00967">
    <property type="entry name" value="SpoU_sub_bind"/>
    <property type="match status" value="1"/>
</dbReference>
<dbReference type="PANTHER" id="PTHR43191:SF2">
    <property type="entry name" value="RRNA METHYLTRANSFERASE 3, MITOCHONDRIAL"/>
    <property type="match status" value="1"/>
</dbReference>
<dbReference type="HOGENOM" id="CLU_021322_3_2_9"/>
<comment type="caution">
    <text evidence="5">The sequence shown here is derived from an EMBL/GenBank/DDBJ whole genome shotgun (WGS) entry which is preliminary data.</text>
</comment>
<feature type="domain" description="RNA 2-O ribose methyltransferase substrate binding" evidence="4">
    <location>
        <begin position="31"/>
        <end position="103"/>
    </location>
</feature>
<keyword evidence="2 5" id="KW-0489">Methyltransferase</keyword>
<evidence type="ECO:0000256" key="1">
    <source>
        <dbReference type="ARBA" id="ARBA00007228"/>
    </source>
</evidence>
<proteinExistence type="inferred from homology"/>
<dbReference type="GO" id="GO:0003723">
    <property type="term" value="F:RNA binding"/>
    <property type="evidence" value="ECO:0007669"/>
    <property type="project" value="InterPro"/>
</dbReference>
<dbReference type="Pfam" id="PF22435">
    <property type="entry name" value="MRM3-like_sub_bind"/>
    <property type="match status" value="1"/>
</dbReference>
<comment type="similarity">
    <text evidence="1">Belongs to the class IV-like SAM-binding methyltransferase superfamily. RNA methyltransferase TrmH family.</text>
</comment>
<dbReference type="SUPFAM" id="SSF55315">
    <property type="entry name" value="L30e-like"/>
    <property type="match status" value="1"/>
</dbReference>